<evidence type="ECO:0000313" key="3">
    <source>
        <dbReference type="Proteomes" id="UP001162131"/>
    </source>
</evidence>
<feature type="compositionally biased region" description="Basic and acidic residues" evidence="1">
    <location>
        <begin position="12"/>
        <end position="24"/>
    </location>
</feature>
<gene>
    <name evidence="2" type="ORF">BSTOLATCC_MIC13186</name>
</gene>
<proteinExistence type="predicted"/>
<dbReference type="AlphaFoldDB" id="A0AAU9IQG7"/>
<accession>A0AAU9IQG7</accession>
<evidence type="ECO:0008006" key="4">
    <source>
        <dbReference type="Google" id="ProtNLM"/>
    </source>
</evidence>
<protein>
    <recommendedName>
        <fullName evidence="4">Cyclin N-terminal domain-containing protein</fullName>
    </recommendedName>
</protein>
<name>A0AAU9IQG7_9CILI</name>
<feature type="region of interest" description="Disordered" evidence="1">
    <location>
        <begin position="1"/>
        <end position="24"/>
    </location>
</feature>
<keyword evidence="3" id="KW-1185">Reference proteome</keyword>
<evidence type="ECO:0000313" key="2">
    <source>
        <dbReference type="EMBL" id="CAG9315413.1"/>
    </source>
</evidence>
<reference evidence="2" key="1">
    <citation type="submission" date="2021-09" db="EMBL/GenBank/DDBJ databases">
        <authorList>
            <consortium name="AG Swart"/>
            <person name="Singh M."/>
            <person name="Singh A."/>
            <person name="Seah K."/>
            <person name="Emmerich C."/>
        </authorList>
    </citation>
    <scope>NUCLEOTIDE SEQUENCE</scope>
    <source>
        <strain evidence="2">ATCC30299</strain>
    </source>
</reference>
<comment type="caution">
    <text evidence="2">The sequence shown here is derived from an EMBL/GenBank/DDBJ whole genome shotgun (WGS) entry which is preliminary data.</text>
</comment>
<sequence>MCEPYNRKRALKARENPADSEPYKRFKRSSMDEECIYDTTISKKSDKRMGADRKLISQYEEVYLEFISSRISQKSLTLIRRIVHSKEIPSEIRGQPLFKYILDVYEKLSLSEIEVTVWAIYLDRFVWNDKELPLRLLLIISAYAAKSYLSDTKIFYEYISSKIQYL</sequence>
<dbReference type="EMBL" id="CAJZBQ010000013">
    <property type="protein sequence ID" value="CAG9315413.1"/>
    <property type="molecule type" value="Genomic_DNA"/>
</dbReference>
<evidence type="ECO:0000256" key="1">
    <source>
        <dbReference type="SAM" id="MobiDB-lite"/>
    </source>
</evidence>
<dbReference type="Proteomes" id="UP001162131">
    <property type="component" value="Unassembled WGS sequence"/>
</dbReference>
<organism evidence="2 3">
    <name type="scientific">Blepharisma stoltei</name>
    <dbReference type="NCBI Taxonomy" id="1481888"/>
    <lineage>
        <taxon>Eukaryota</taxon>
        <taxon>Sar</taxon>
        <taxon>Alveolata</taxon>
        <taxon>Ciliophora</taxon>
        <taxon>Postciliodesmatophora</taxon>
        <taxon>Heterotrichea</taxon>
        <taxon>Heterotrichida</taxon>
        <taxon>Blepharismidae</taxon>
        <taxon>Blepharisma</taxon>
    </lineage>
</organism>